<keyword evidence="3" id="KW-1185">Reference proteome</keyword>
<protein>
    <submittedName>
        <fullName evidence="2">Uncharacterized protein</fullName>
    </submittedName>
</protein>
<feature type="region of interest" description="Disordered" evidence="1">
    <location>
        <begin position="17"/>
        <end position="64"/>
    </location>
</feature>
<evidence type="ECO:0000256" key="1">
    <source>
        <dbReference type="SAM" id="MobiDB-lite"/>
    </source>
</evidence>
<feature type="compositionally biased region" description="Low complexity" evidence="1">
    <location>
        <begin position="53"/>
        <end position="64"/>
    </location>
</feature>
<organism evidence="2 3">
    <name type="scientific">Paractinoplanes rishiriensis</name>
    <dbReference type="NCBI Taxonomy" id="1050105"/>
    <lineage>
        <taxon>Bacteria</taxon>
        <taxon>Bacillati</taxon>
        <taxon>Actinomycetota</taxon>
        <taxon>Actinomycetes</taxon>
        <taxon>Micromonosporales</taxon>
        <taxon>Micromonosporaceae</taxon>
        <taxon>Paractinoplanes</taxon>
    </lineage>
</organism>
<evidence type="ECO:0000313" key="3">
    <source>
        <dbReference type="Proteomes" id="UP000636960"/>
    </source>
</evidence>
<reference evidence="2" key="1">
    <citation type="submission" date="2021-01" db="EMBL/GenBank/DDBJ databases">
        <title>Whole genome shotgun sequence of Actinoplanes rishiriensis NBRC 108556.</title>
        <authorList>
            <person name="Komaki H."/>
            <person name="Tamura T."/>
        </authorList>
    </citation>
    <scope>NUCLEOTIDE SEQUENCE</scope>
    <source>
        <strain evidence="2">NBRC 108556</strain>
    </source>
</reference>
<proteinExistence type="predicted"/>
<dbReference type="Proteomes" id="UP000636960">
    <property type="component" value="Unassembled WGS sequence"/>
</dbReference>
<accession>A0A919K042</accession>
<gene>
    <name evidence="2" type="ORF">Ari01nite_37080</name>
</gene>
<evidence type="ECO:0000313" key="2">
    <source>
        <dbReference type="EMBL" id="GIE96243.1"/>
    </source>
</evidence>
<sequence>MSIRLYVDPSGALTWSESVTRADSPGRPGSTTRSGDAELLDRGTAADLSGPERAATTAPTATARTAPAVMSVIVRRRPIHSSN</sequence>
<name>A0A919K042_9ACTN</name>
<dbReference type="EMBL" id="BOMV01000040">
    <property type="protein sequence ID" value="GIE96243.1"/>
    <property type="molecule type" value="Genomic_DNA"/>
</dbReference>
<comment type="caution">
    <text evidence="2">The sequence shown here is derived from an EMBL/GenBank/DDBJ whole genome shotgun (WGS) entry which is preliminary data.</text>
</comment>
<dbReference type="AlphaFoldDB" id="A0A919K042"/>